<dbReference type="PRINTS" id="PR01415">
    <property type="entry name" value="ANKYRIN"/>
</dbReference>
<gene>
    <name evidence="3" type="primary">ANKRD17</name>
    <name evidence="3" type="ORF">AK812_SmicGene3166</name>
</gene>
<dbReference type="Proteomes" id="UP000186817">
    <property type="component" value="Unassembled WGS sequence"/>
</dbReference>
<dbReference type="SUPFAM" id="SSF48403">
    <property type="entry name" value="Ankyrin repeat"/>
    <property type="match status" value="1"/>
</dbReference>
<dbReference type="OrthoDB" id="410095at2759"/>
<dbReference type="PROSITE" id="PS50297">
    <property type="entry name" value="ANK_REP_REGION"/>
    <property type="match status" value="4"/>
</dbReference>
<dbReference type="EMBL" id="LSRX01000037">
    <property type="protein sequence ID" value="OLQ12875.1"/>
    <property type="molecule type" value="Genomic_DNA"/>
</dbReference>
<evidence type="ECO:0000313" key="3">
    <source>
        <dbReference type="EMBL" id="OLQ12875.1"/>
    </source>
</evidence>
<dbReference type="AlphaFoldDB" id="A0A1Q9EZN4"/>
<keyword evidence="1" id="KW-0677">Repeat</keyword>
<sequence length="332" mass="36233">MLRVWKLSGEELAAVKEERFGGERTVKELKHLLQQVHGFPVCMQQLVRDGSTVDDIAELEFPDHLQLVLLPATCALTPMVESAFYDACAREQVEAVRSILQTGVRPCRMKDTLMSACLNNRVEIARLIVEADSTTMDYRAWRGGQTALLEAAHKGNHEIVRLLLEAGASKDLANDRGQTALIRSSERGHLEVTRILLKAGAEKDKRDTDDNTALMLAADKGHIEIVRLLVAAGANLDVQNRDSKNTALIQASIKGHVEIARLLVQAGAKLDIKGRHLCKRLPALVCATIEGHIDIVRMLLDTGVNLDLPVAISEAGRHGHGEIVRLLAAAGG</sequence>
<comment type="caution">
    <text evidence="3">The sequence shown here is derived from an EMBL/GenBank/DDBJ whole genome shotgun (WGS) entry which is preliminary data.</text>
</comment>
<proteinExistence type="predicted"/>
<keyword evidence="4" id="KW-1185">Reference proteome</keyword>
<dbReference type="Pfam" id="PF00023">
    <property type="entry name" value="Ank"/>
    <property type="match status" value="1"/>
</dbReference>
<evidence type="ECO:0000256" key="1">
    <source>
        <dbReference type="ARBA" id="ARBA00022737"/>
    </source>
</evidence>
<dbReference type="Pfam" id="PF13637">
    <property type="entry name" value="Ank_4"/>
    <property type="match status" value="1"/>
</dbReference>
<name>A0A1Q9EZN4_SYMMI</name>
<accession>A0A1Q9EZN4</accession>
<evidence type="ECO:0000313" key="4">
    <source>
        <dbReference type="Proteomes" id="UP000186817"/>
    </source>
</evidence>
<dbReference type="PANTHER" id="PTHR24126">
    <property type="entry name" value="ANKYRIN REPEAT, PH AND SEC7 DOMAIN CONTAINING PROTEIN SECG-RELATED"/>
    <property type="match status" value="1"/>
</dbReference>
<dbReference type="SMART" id="SM00248">
    <property type="entry name" value="ANK"/>
    <property type="match status" value="6"/>
</dbReference>
<keyword evidence="2" id="KW-0040">ANK repeat</keyword>
<dbReference type="InterPro" id="IPR036770">
    <property type="entry name" value="Ankyrin_rpt-contain_sf"/>
</dbReference>
<reference evidence="3 4" key="1">
    <citation type="submission" date="2016-02" db="EMBL/GenBank/DDBJ databases">
        <title>Genome analysis of coral dinoflagellate symbionts highlights evolutionary adaptations to a symbiotic lifestyle.</title>
        <authorList>
            <person name="Aranda M."/>
            <person name="Li Y."/>
            <person name="Liew Y.J."/>
            <person name="Baumgarten S."/>
            <person name="Simakov O."/>
            <person name="Wilson M."/>
            <person name="Piel J."/>
            <person name="Ashoor H."/>
            <person name="Bougouffa S."/>
            <person name="Bajic V.B."/>
            <person name="Ryu T."/>
            <person name="Ravasi T."/>
            <person name="Bayer T."/>
            <person name="Micklem G."/>
            <person name="Kim H."/>
            <person name="Bhak J."/>
            <person name="Lajeunesse T.C."/>
            <person name="Voolstra C.R."/>
        </authorList>
    </citation>
    <scope>NUCLEOTIDE SEQUENCE [LARGE SCALE GENOMIC DNA]</scope>
    <source>
        <strain evidence="3 4">CCMP2467</strain>
    </source>
</reference>
<dbReference type="InterPro" id="IPR002110">
    <property type="entry name" value="Ankyrin_rpt"/>
</dbReference>
<dbReference type="PANTHER" id="PTHR24126:SF14">
    <property type="entry name" value="ANK_REP_REGION DOMAIN-CONTAINING PROTEIN"/>
    <property type="match status" value="1"/>
</dbReference>
<dbReference type="Pfam" id="PF12796">
    <property type="entry name" value="Ank_2"/>
    <property type="match status" value="1"/>
</dbReference>
<dbReference type="OMA" id="CATIEGH"/>
<protein>
    <submittedName>
        <fullName evidence="3">Ankyrin repeat domain-containing protein 17</fullName>
    </submittedName>
</protein>
<dbReference type="PROSITE" id="PS50053">
    <property type="entry name" value="UBIQUITIN_2"/>
    <property type="match status" value="1"/>
</dbReference>
<dbReference type="InterPro" id="IPR000626">
    <property type="entry name" value="Ubiquitin-like_dom"/>
</dbReference>
<dbReference type="PROSITE" id="PS50088">
    <property type="entry name" value="ANK_REPEAT"/>
    <property type="match status" value="4"/>
</dbReference>
<dbReference type="Gene3D" id="1.25.40.20">
    <property type="entry name" value="Ankyrin repeat-containing domain"/>
    <property type="match status" value="3"/>
</dbReference>
<organism evidence="3 4">
    <name type="scientific">Symbiodinium microadriaticum</name>
    <name type="common">Dinoflagellate</name>
    <name type="synonym">Zooxanthella microadriatica</name>
    <dbReference type="NCBI Taxonomy" id="2951"/>
    <lineage>
        <taxon>Eukaryota</taxon>
        <taxon>Sar</taxon>
        <taxon>Alveolata</taxon>
        <taxon>Dinophyceae</taxon>
        <taxon>Suessiales</taxon>
        <taxon>Symbiodiniaceae</taxon>
        <taxon>Symbiodinium</taxon>
    </lineage>
</organism>
<evidence type="ECO:0000256" key="2">
    <source>
        <dbReference type="ARBA" id="ARBA00023043"/>
    </source>
</evidence>